<keyword evidence="13" id="KW-1185">Reference proteome</keyword>
<dbReference type="REBASE" id="390181">
    <property type="entry name" value="EspEB310ORF13385P"/>
</dbReference>
<comment type="catalytic activity">
    <reaction evidence="1 10">
        <text>Endonucleolytic cleavage of DNA to give random double-stranded fragments with terminal 5'-phosphates, ATP is simultaneously hydrolyzed.</text>
        <dbReference type="EC" id="3.1.21.3"/>
    </reaction>
</comment>
<keyword evidence="3" id="KW-0540">Nuclease</keyword>
<dbReference type="InterPro" id="IPR004473">
    <property type="entry name" value="Restrct_endonuc_typeI_HsdR"/>
</dbReference>
<dbReference type="GO" id="GO:0009035">
    <property type="term" value="F:type I site-specific deoxyribonuclease activity"/>
    <property type="evidence" value="ECO:0007669"/>
    <property type="project" value="UniProtKB-EC"/>
</dbReference>
<comment type="subunit">
    <text evidence="10">The type I restriction/modification system is composed of three polypeptides R, M and S.</text>
</comment>
<dbReference type="InterPro" id="IPR014001">
    <property type="entry name" value="Helicase_ATP-bd"/>
</dbReference>
<comment type="similarity">
    <text evidence="2 10">Belongs to the HsdR family.</text>
</comment>
<evidence type="ECO:0000256" key="10">
    <source>
        <dbReference type="RuleBase" id="RU364115"/>
    </source>
</evidence>
<sequence>MTVSPEFALSESGGVQLQVLTTLANMGWRYRTRAEIDAMRKGHRSSVILTPLAQEALASINSIDQDGVDHPFTSQAIDEGLSRLRDLRFDGLLRTNELATDYLQLGTAVPQTINGLTRERQLRFVAWGESEWQRNSFDMTAEYAVDGRNDAIRCDIVLFVNGIPWTVIELKRSGEKTSQGISQSIRNQGQAEGAPQLFVPVQLLIAGNPAEPRYGTVGTPAKFWSAWHEPAHGGMSEAEVAALVNAEPPEDVMAAILSDFASHARRHNALREAGHRWVTELDKTIVGLCRPNRLLDLARRFTLFDKGTKKVARYQQVSAVYRILERIEQRDEAGRRKGGVIWHTQGSGKSLTMVMLARALAFHLKDASPRIVIVTDRRDLDRQIKKTFAATGFEPAQARTGEHLMKLIEDGAPLVTTLVNKFRSGVRKRALASDSSDIFVLVDESHRSQYGNDDSMHEDMRRVLPNACYIGFTGTPLFKDKARNTFLKFGELIDSYPISRAVKDKAVVPLLYEGRIVAETLNAAALDAWFERSSDGLTPEQKAELKRRMSAPGVIQTVEARLKAIAWDIRQHYLQGFKGTGLKGQVVAPDKQSAVMLRTLFDALNEGQVDQVTAEVIISAPDKREGHDQVGVAPKKEVKRFWAEMMARYKTEDEYNEAIVAEFDSPESPDLLIVVSKLLTGFDVPRNTVLYLTRVIKEHDLLQAIARVNRVFDADDAPPKPFGYIVDYCGVLGELNEALESYDALAGFDDADINSALFAIRTEAEKLPGLHSDLLDLFAGVANRYDQEAYAQALADEAMRDLFHRKLSAFASTLNVALSSRQFVESAPRERLDRWKADLSRFELLRQDVRRRYADTIDWAQYEGRVRKLLAEHITAHRVDTVVDPFNIFDEGAIEEQMAGGRSAASVADEITSQISRTITENWDEDPAFYEAFSKLVQDTIDSFRQKRISEQEYLKKARGLKDQAHARAESKEVPEGLRGNGHAVAFWGVIAKELGELSQEAEEHAPDIALKLLEIVEKHRRVGWQEDRDQQNRMRAAADDFFFDTAPEQFGLSLDPERIDGLVDQILTIARERLPK</sequence>
<dbReference type="PANTHER" id="PTHR30195:SF15">
    <property type="entry name" value="TYPE I RESTRICTION ENZYME HINDI ENDONUCLEASE SUBUNIT"/>
    <property type="match status" value="1"/>
</dbReference>
<dbReference type="GO" id="GO:0003677">
    <property type="term" value="F:DNA binding"/>
    <property type="evidence" value="ECO:0007669"/>
    <property type="project" value="UniProtKB-KW"/>
</dbReference>
<dbReference type="InterPro" id="IPR055180">
    <property type="entry name" value="HsdR_RecA-like_helicase_dom_2"/>
</dbReference>
<dbReference type="InterPro" id="IPR051268">
    <property type="entry name" value="Type-I_R_enzyme_R_subunit"/>
</dbReference>
<evidence type="ECO:0000256" key="4">
    <source>
        <dbReference type="ARBA" id="ARBA00022741"/>
    </source>
</evidence>
<accession>A0A7D3XDH0</accession>
<evidence type="ECO:0000256" key="1">
    <source>
        <dbReference type="ARBA" id="ARBA00000851"/>
    </source>
</evidence>
<dbReference type="InterPro" id="IPR040980">
    <property type="entry name" value="SWI2_SNF2"/>
</dbReference>
<dbReference type="RefSeq" id="WP_173215394.1">
    <property type="nucleotide sequence ID" value="NZ_CP053921.1"/>
</dbReference>
<dbReference type="Pfam" id="PF22679">
    <property type="entry name" value="T1R_D3-like"/>
    <property type="match status" value="1"/>
</dbReference>
<keyword evidence="6 12" id="KW-0255">Endonuclease</keyword>
<keyword evidence="7 10" id="KW-0378">Hydrolase</keyword>
<dbReference type="AlphaFoldDB" id="A0A7D3XDH0"/>
<evidence type="ECO:0000313" key="12">
    <source>
        <dbReference type="EMBL" id="QKG72280.1"/>
    </source>
</evidence>
<keyword evidence="9 10" id="KW-0238">DNA-binding</keyword>
<keyword evidence="5 10" id="KW-0680">Restriction system</keyword>
<evidence type="ECO:0000256" key="5">
    <source>
        <dbReference type="ARBA" id="ARBA00022747"/>
    </source>
</evidence>
<evidence type="ECO:0000256" key="3">
    <source>
        <dbReference type="ARBA" id="ARBA00022722"/>
    </source>
</evidence>
<evidence type="ECO:0000256" key="2">
    <source>
        <dbReference type="ARBA" id="ARBA00008598"/>
    </source>
</evidence>
<gene>
    <name evidence="12" type="ORF">HQR01_13400</name>
</gene>
<dbReference type="Pfam" id="PF04313">
    <property type="entry name" value="HSDR_N"/>
    <property type="match status" value="1"/>
</dbReference>
<dbReference type="CDD" id="cd22332">
    <property type="entry name" value="HsdR_N"/>
    <property type="match status" value="1"/>
</dbReference>
<dbReference type="InterPro" id="IPR007409">
    <property type="entry name" value="Restrct_endonuc_type1_HsdR_N"/>
</dbReference>
<feature type="domain" description="Helicase ATP-binding" evidence="11">
    <location>
        <begin position="330"/>
        <end position="476"/>
    </location>
</feature>
<dbReference type="CDD" id="cd18030">
    <property type="entry name" value="DEXHc_RE_I_HsdR"/>
    <property type="match status" value="1"/>
</dbReference>
<dbReference type="InterPro" id="IPR027417">
    <property type="entry name" value="P-loop_NTPase"/>
</dbReference>
<dbReference type="NCBIfam" id="TIGR00348">
    <property type="entry name" value="hsdR"/>
    <property type="match status" value="1"/>
</dbReference>
<dbReference type="SUPFAM" id="SSF52540">
    <property type="entry name" value="P-loop containing nucleoside triphosphate hydrolases"/>
    <property type="match status" value="1"/>
</dbReference>
<dbReference type="PROSITE" id="PS51192">
    <property type="entry name" value="HELICASE_ATP_BIND_1"/>
    <property type="match status" value="1"/>
</dbReference>
<reference evidence="12 13" key="1">
    <citation type="submission" date="2020-05" db="EMBL/GenBank/DDBJ databases">
        <title>Erythrobacter mangrovi sp. nov., isolated from rhizosphere soil of mangrove plant (Kandelia candel).</title>
        <authorList>
            <person name="Ye Y.H."/>
        </authorList>
    </citation>
    <scope>NUCLEOTIDE SEQUENCE [LARGE SCALE GENOMIC DNA]</scope>
    <source>
        <strain evidence="12 13">EB310</strain>
    </source>
</reference>
<dbReference type="Pfam" id="PF18766">
    <property type="entry name" value="SWI2_SNF2"/>
    <property type="match status" value="1"/>
</dbReference>
<dbReference type="Gene3D" id="3.40.50.300">
    <property type="entry name" value="P-loop containing nucleotide triphosphate hydrolases"/>
    <property type="match status" value="2"/>
</dbReference>
<dbReference type="Proteomes" id="UP000504693">
    <property type="component" value="Chromosome"/>
</dbReference>
<dbReference type="SMART" id="SM00487">
    <property type="entry name" value="DEXDc"/>
    <property type="match status" value="1"/>
</dbReference>
<dbReference type="GO" id="GO:0005524">
    <property type="term" value="F:ATP binding"/>
    <property type="evidence" value="ECO:0007669"/>
    <property type="project" value="UniProtKB-KW"/>
</dbReference>
<dbReference type="KEGG" id="emv:HQR01_13400"/>
<evidence type="ECO:0000256" key="9">
    <source>
        <dbReference type="ARBA" id="ARBA00023125"/>
    </source>
</evidence>
<evidence type="ECO:0000256" key="8">
    <source>
        <dbReference type="ARBA" id="ARBA00022840"/>
    </source>
</evidence>
<proteinExistence type="inferred from homology"/>
<organism evidence="12 13">
    <name type="scientific">Erythrobacter mangrovi</name>
    <dbReference type="NCBI Taxonomy" id="2739433"/>
    <lineage>
        <taxon>Bacteria</taxon>
        <taxon>Pseudomonadati</taxon>
        <taxon>Pseudomonadota</taxon>
        <taxon>Alphaproteobacteria</taxon>
        <taxon>Sphingomonadales</taxon>
        <taxon>Erythrobacteraceae</taxon>
        <taxon>Erythrobacter/Porphyrobacter group</taxon>
        <taxon>Erythrobacter</taxon>
    </lineage>
</organism>
<dbReference type="Gene3D" id="3.90.1570.50">
    <property type="match status" value="1"/>
</dbReference>
<protein>
    <recommendedName>
        <fullName evidence="10">Type I restriction enzyme endonuclease subunit</fullName>
        <shortName evidence="10">R protein</shortName>
        <ecNumber evidence="10">3.1.21.3</ecNumber>
    </recommendedName>
</protein>
<dbReference type="PANTHER" id="PTHR30195">
    <property type="entry name" value="TYPE I SITE-SPECIFIC DEOXYRIBONUCLEASE PROTEIN SUBUNIT M AND R"/>
    <property type="match status" value="1"/>
</dbReference>
<evidence type="ECO:0000259" key="11">
    <source>
        <dbReference type="PROSITE" id="PS51192"/>
    </source>
</evidence>
<evidence type="ECO:0000313" key="13">
    <source>
        <dbReference type="Proteomes" id="UP000504693"/>
    </source>
</evidence>
<comment type="function">
    <text evidence="10">Subunit R is required for both nuclease and ATPase activities, but not for modification.</text>
</comment>
<dbReference type="GO" id="GO:0009307">
    <property type="term" value="P:DNA restriction-modification system"/>
    <property type="evidence" value="ECO:0007669"/>
    <property type="project" value="UniProtKB-KW"/>
</dbReference>
<dbReference type="CDD" id="cd18800">
    <property type="entry name" value="SF2_C_EcoR124I-like"/>
    <property type="match status" value="1"/>
</dbReference>
<dbReference type="EC" id="3.1.21.3" evidence="10"/>
<keyword evidence="4 10" id="KW-0547">Nucleotide-binding</keyword>
<dbReference type="EMBL" id="CP053921">
    <property type="protein sequence ID" value="QKG72280.1"/>
    <property type="molecule type" value="Genomic_DNA"/>
</dbReference>
<name>A0A7D3XDH0_9SPHN</name>
<evidence type="ECO:0000256" key="6">
    <source>
        <dbReference type="ARBA" id="ARBA00022759"/>
    </source>
</evidence>
<evidence type="ECO:0000256" key="7">
    <source>
        <dbReference type="ARBA" id="ARBA00022801"/>
    </source>
</evidence>
<keyword evidence="8 10" id="KW-0067">ATP-binding</keyword>